<accession>A0A0F5QB25</accession>
<dbReference type="GO" id="GO:0005886">
    <property type="term" value="C:plasma membrane"/>
    <property type="evidence" value="ECO:0007669"/>
    <property type="project" value="UniProtKB-SubCell"/>
</dbReference>
<dbReference type="Gene3D" id="1.20.120.1220">
    <property type="match status" value="1"/>
</dbReference>
<feature type="transmembrane region" description="Helical" evidence="6">
    <location>
        <begin position="140"/>
        <end position="162"/>
    </location>
</feature>
<feature type="domain" description="Prepilin type IV endopeptidase peptidase" evidence="7">
    <location>
        <begin position="7"/>
        <end position="111"/>
    </location>
</feature>
<dbReference type="PATRIC" id="fig|1293439.3.peg.1879"/>
<dbReference type="InterPro" id="IPR052218">
    <property type="entry name" value="Preflagellin_Peptidase"/>
</dbReference>
<feature type="transmembrane region" description="Helical" evidence="6">
    <location>
        <begin position="56"/>
        <end position="76"/>
    </location>
</feature>
<keyword evidence="9" id="KW-1185">Reference proteome</keyword>
<dbReference type="OrthoDB" id="5329005at2"/>
<dbReference type="AlphaFoldDB" id="A0A0F5QB25"/>
<dbReference type="Pfam" id="PF01478">
    <property type="entry name" value="Peptidase_A24"/>
    <property type="match status" value="1"/>
</dbReference>
<dbReference type="EMBL" id="LANJ01000016">
    <property type="protein sequence ID" value="KKC38197.1"/>
    <property type="molecule type" value="Genomic_DNA"/>
</dbReference>
<proteinExistence type="predicted"/>
<dbReference type="Proteomes" id="UP000033411">
    <property type="component" value="Unassembled WGS sequence"/>
</dbReference>
<reference evidence="8 9" key="1">
    <citation type="submission" date="2015-03" db="EMBL/GenBank/DDBJ databases">
        <authorList>
            <person name="Lepp D."/>
            <person name="Hassan Y.I."/>
            <person name="Li X.-Z."/>
            <person name="Zhou T."/>
        </authorList>
    </citation>
    <scope>NUCLEOTIDE SEQUENCE [LARGE SCALE GENOMIC DNA]</scope>
    <source>
        <strain evidence="8 9">E84</strain>
    </source>
</reference>
<comment type="subcellular location">
    <subcellularLocation>
        <location evidence="1">Cell membrane</location>
        <topology evidence="1">Multi-pass membrane protein</topology>
    </subcellularLocation>
</comment>
<feature type="transmembrane region" description="Helical" evidence="6">
    <location>
        <begin position="26"/>
        <end position="44"/>
    </location>
</feature>
<evidence type="ECO:0000256" key="3">
    <source>
        <dbReference type="ARBA" id="ARBA00022692"/>
    </source>
</evidence>
<keyword evidence="5 6" id="KW-0472">Membrane</keyword>
<evidence type="ECO:0000313" key="8">
    <source>
        <dbReference type="EMBL" id="KKC38197.1"/>
    </source>
</evidence>
<gene>
    <name evidence="8" type="ORF">WH87_11420</name>
</gene>
<evidence type="ECO:0000256" key="6">
    <source>
        <dbReference type="SAM" id="Phobius"/>
    </source>
</evidence>
<protein>
    <submittedName>
        <fullName evidence="8">Peptidase</fullName>
    </submittedName>
</protein>
<evidence type="ECO:0000256" key="4">
    <source>
        <dbReference type="ARBA" id="ARBA00022989"/>
    </source>
</evidence>
<dbReference type="InterPro" id="IPR000045">
    <property type="entry name" value="Prepilin_IV_endopep_pep"/>
</dbReference>
<dbReference type="GO" id="GO:0004190">
    <property type="term" value="F:aspartic-type endopeptidase activity"/>
    <property type="evidence" value="ECO:0007669"/>
    <property type="project" value="InterPro"/>
</dbReference>
<keyword evidence="4 6" id="KW-1133">Transmembrane helix</keyword>
<dbReference type="RefSeq" id="WP_046139048.1">
    <property type="nucleotide sequence ID" value="NZ_LANJ01000016.1"/>
</dbReference>
<evidence type="ECO:0000256" key="2">
    <source>
        <dbReference type="ARBA" id="ARBA00022475"/>
    </source>
</evidence>
<evidence type="ECO:0000256" key="5">
    <source>
        <dbReference type="ARBA" id="ARBA00023136"/>
    </source>
</evidence>
<organism evidence="8 9">
    <name type="scientific">Devosia epidermidihirudinis</name>
    <dbReference type="NCBI Taxonomy" id="1293439"/>
    <lineage>
        <taxon>Bacteria</taxon>
        <taxon>Pseudomonadati</taxon>
        <taxon>Pseudomonadota</taxon>
        <taxon>Alphaproteobacteria</taxon>
        <taxon>Hyphomicrobiales</taxon>
        <taxon>Devosiaceae</taxon>
        <taxon>Devosia</taxon>
    </lineage>
</organism>
<dbReference type="STRING" id="1293439.WH87_11420"/>
<dbReference type="PANTHER" id="PTHR36506">
    <property type="entry name" value="PREFLAGELLIN PEPTIDASE"/>
    <property type="match status" value="1"/>
</dbReference>
<sequence>MPTVALFIFPFFMAFAASSDLLTMRISNKLVLLLVASFFVLAFILQMPLAEMGMHLACAAVVLLVGFTFFAFGWIGGGDAKLAAATTLWLGFGLALPFLIYAALLGGALTLLVLALRRYPLPSFLARLSWLDRLHDPKSGVPYGIALAIAGLLTYSSSYIFLGLTA</sequence>
<feature type="transmembrane region" description="Helical" evidence="6">
    <location>
        <begin position="88"/>
        <end position="119"/>
    </location>
</feature>
<keyword evidence="3 6" id="KW-0812">Transmembrane</keyword>
<dbReference type="PANTHER" id="PTHR36506:SF1">
    <property type="entry name" value="PREFLAGELLIN PEPTIDASE"/>
    <property type="match status" value="1"/>
</dbReference>
<keyword evidence="2" id="KW-1003">Cell membrane</keyword>
<name>A0A0F5QB25_9HYPH</name>
<evidence type="ECO:0000256" key="1">
    <source>
        <dbReference type="ARBA" id="ARBA00004651"/>
    </source>
</evidence>
<evidence type="ECO:0000313" key="9">
    <source>
        <dbReference type="Proteomes" id="UP000033411"/>
    </source>
</evidence>
<comment type="caution">
    <text evidence="8">The sequence shown here is derived from an EMBL/GenBank/DDBJ whole genome shotgun (WGS) entry which is preliminary data.</text>
</comment>
<evidence type="ECO:0000259" key="7">
    <source>
        <dbReference type="Pfam" id="PF01478"/>
    </source>
</evidence>